<evidence type="ECO:0000256" key="1">
    <source>
        <dbReference type="SAM" id="SignalP"/>
    </source>
</evidence>
<name>A0ABD6EQU1_9BILA</name>
<reference evidence="2 3" key="1">
    <citation type="submission" date="2024-08" db="EMBL/GenBank/DDBJ databases">
        <title>Gnathostoma spinigerum genome.</title>
        <authorList>
            <person name="Gonzalez-Bertolin B."/>
            <person name="Monzon S."/>
            <person name="Zaballos A."/>
            <person name="Jimenez P."/>
            <person name="Dekumyoy P."/>
            <person name="Varona S."/>
            <person name="Cuesta I."/>
            <person name="Sumanam S."/>
            <person name="Adisakwattana P."/>
            <person name="Gasser R.B."/>
            <person name="Hernandez-Gonzalez A."/>
            <person name="Young N.D."/>
            <person name="Perteguer M.J."/>
        </authorList>
    </citation>
    <scope>NUCLEOTIDE SEQUENCE [LARGE SCALE GENOMIC DNA]</scope>
    <source>
        <strain evidence="2">AL3</strain>
        <tissue evidence="2">Liver</tissue>
    </source>
</reference>
<protein>
    <submittedName>
        <fullName evidence="2">Uncharacterized protein</fullName>
    </submittedName>
</protein>
<feature type="chain" id="PRO_5044879160" evidence="1">
    <location>
        <begin position="22"/>
        <end position="393"/>
    </location>
</feature>
<organism evidence="2 3">
    <name type="scientific">Gnathostoma spinigerum</name>
    <dbReference type="NCBI Taxonomy" id="75299"/>
    <lineage>
        <taxon>Eukaryota</taxon>
        <taxon>Metazoa</taxon>
        <taxon>Ecdysozoa</taxon>
        <taxon>Nematoda</taxon>
        <taxon>Chromadorea</taxon>
        <taxon>Rhabditida</taxon>
        <taxon>Spirurina</taxon>
        <taxon>Gnathostomatomorpha</taxon>
        <taxon>Gnathostomatoidea</taxon>
        <taxon>Gnathostomatidae</taxon>
        <taxon>Gnathostoma</taxon>
    </lineage>
</organism>
<accession>A0ABD6EQU1</accession>
<gene>
    <name evidence="2" type="ORF">AB6A40_007253</name>
</gene>
<dbReference type="EMBL" id="JBGFUD010005710">
    <property type="protein sequence ID" value="MFH4980544.1"/>
    <property type="molecule type" value="Genomic_DNA"/>
</dbReference>
<keyword evidence="1" id="KW-0732">Signal</keyword>
<dbReference type="Proteomes" id="UP001608902">
    <property type="component" value="Unassembled WGS sequence"/>
</dbReference>
<evidence type="ECO:0000313" key="2">
    <source>
        <dbReference type="EMBL" id="MFH4980544.1"/>
    </source>
</evidence>
<sequence>MYFSVDAVLVIVLLQSTKNEADSKWLTRAVSRPSVLINATYQAIDQGIDISRLPQCGAWKAWWQIQRGDANVTESIIDVVATRVQTATITHRNQLLKYSLPLNLIQRFKVIRLNFEQICRNSSRIFWISSPLQALTNKINAVLLCELWNQLDEENMPFTNNTEVQQNEKIAAINENRNDYSRFEIPTKSIIAYSRDSAKDDQLSVPSIHHMDTPNHKKISTSEFTSNYLIEHDEESKEPYLLLRTFDEAERLSLNVDPMLFVLHQFVAIRIKRVCNTQLLDLDTEEYSILEIGSKERLNIGIDFETLEMDIGLLAKTLLNNTELDEIMTSLESEIVPSFEFLPSTELLQTLNRTNYDPRTPPVLFSGQKLVVKVGIHVQSMSNFQLTTMVNVQ</sequence>
<proteinExistence type="predicted"/>
<dbReference type="AlphaFoldDB" id="A0ABD6EQU1"/>
<feature type="signal peptide" evidence="1">
    <location>
        <begin position="1"/>
        <end position="21"/>
    </location>
</feature>
<evidence type="ECO:0000313" key="3">
    <source>
        <dbReference type="Proteomes" id="UP001608902"/>
    </source>
</evidence>
<comment type="caution">
    <text evidence="2">The sequence shown here is derived from an EMBL/GenBank/DDBJ whole genome shotgun (WGS) entry which is preliminary data.</text>
</comment>
<keyword evidence="3" id="KW-1185">Reference proteome</keyword>